<evidence type="ECO:0000256" key="1">
    <source>
        <dbReference type="ARBA" id="ARBA00010233"/>
    </source>
</evidence>
<protein>
    <submittedName>
        <fullName evidence="6">LD-carboxypeptidase</fullName>
    </submittedName>
</protein>
<dbReference type="Pfam" id="PF02016">
    <property type="entry name" value="Peptidase_S66"/>
    <property type="match status" value="1"/>
</dbReference>
<dbReference type="InterPro" id="IPR003507">
    <property type="entry name" value="S66_fam"/>
</dbReference>
<dbReference type="EMBL" id="WFLN01000006">
    <property type="protein sequence ID" value="KAB8030951.1"/>
    <property type="molecule type" value="Genomic_DNA"/>
</dbReference>
<dbReference type="InterPro" id="IPR029062">
    <property type="entry name" value="Class_I_gatase-like"/>
</dbReference>
<feature type="active site" description="Charge relay system" evidence="3">
    <location>
        <position position="313"/>
    </location>
</feature>
<feature type="domain" description="LD-carboxypeptidase C-terminal" evidence="5">
    <location>
        <begin position="216"/>
        <end position="327"/>
    </location>
</feature>
<sequence>MLKDKIIKPKRIKIGDTVGIFTPSTPANVLFKEKYLHAISELKRIGFNVIEGDLTKKSVKQGYRSGNPKERAQEFMDLIENQNVDFLMSTIGGYNSSSLIPYLDFDIIKKNRKIITGYSDITSLHMAILTQSNLSTFYGPAVVPTFGEWPHAFSESVESFLTLGTSIHLRNYKQPFFEKWSNHFRNAFTDEWKSVERKYEFNSGYKIISSGVIEAPIIIANLNTLCSLAGTSYFPDFCDNILLIEEECADFAEEERSLTQLKLMGVFENIKGLIVSKPEFLNNKGADFSYEELIMEVVGKRKYPIIYNYDCGHTHPMHTLPQMINIRLEALQNNVNITFLESAVDI</sequence>
<feature type="active site" description="Charge relay system" evidence="3">
    <location>
        <position position="245"/>
    </location>
</feature>
<keyword evidence="2" id="KW-0378">Hydrolase</keyword>
<reference evidence="6 7" key="1">
    <citation type="submission" date="2019-10" db="EMBL/GenBank/DDBJ databases">
        <title>New genus of Silvanigrellaceae.</title>
        <authorList>
            <person name="Pitt A."/>
            <person name="Hahn M.W."/>
        </authorList>
    </citation>
    <scope>NUCLEOTIDE SEQUENCE [LARGE SCALE GENOMIC DNA]</scope>
    <source>
        <strain evidence="6 7">33A1-SZDP</strain>
    </source>
</reference>
<feature type="domain" description="LD-carboxypeptidase N-terminal" evidence="4">
    <location>
        <begin position="18"/>
        <end position="139"/>
    </location>
</feature>
<dbReference type="SUPFAM" id="SSF141986">
    <property type="entry name" value="LD-carboxypeptidase A C-terminal domain-like"/>
    <property type="match status" value="1"/>
</dbReference>
<evidence type="ECO:0000313" key="6">
    <source>
        <dbReference type="EMBL" id="KAB8030951.1"/>
    </source>
</evidence>
<dbReference type="GO" id="GO:0004180">
    <property type="term" value="F:carboxypeptidase activity"/>
    <property type="evidence" value="ECO:0007669"/>
    <property type="project" value="UniProtKB-KW"/>
</dbReference>
<keyword evidence="7" id="KW-1185">Reference proteome</keyword>
<dbReference type="Pfam" id="PF17676">
    <property type="entry name" value="Peptidase_S66C"/>
    <property type="match status" value="1"/>
</dbReference>
<keyword evidence="6" id="KW-0645">Protease</keyword>
<dbReference type="AlphaFoldDB" id="A0A833N4M1"/>
<dbReference type="CDD" id="cd07062">
    <property type="entry name" value="Peptidase_S66_mccF_like"/>
    <property type="match status" value="1"/>
</dbReference>
<dbReference type="Gene3D" id="3.50.30.60">
    <property type="entry name" value="LD-carboxypeptidase A C-terminal domain-like"/>
    <property type="match status" value="1"/>
</dbReference>
<accession>A0A833N4M1</accession>
<dbReference type="Proteomes" id="UP000442694">
    <property type="component" value="Unassembled WGS sequence"/>
</dbReference>
<dbReference type="PIRSF" id="PIRSF028757">
    <property type="entry name" value="LD-carboxypeptidase"/>
    <property type="match status" value="1"/>
</dbReference>
<dbReference type="RefSeq" id="WP_152212878.1">
    <property type="nucleotide sequence ID" value="NZ_WFLN01000006.1"/>
</dbReference>
<evidence type="ECO:0000256" key="2">
    <source>
        <dbReference type="ARBA" id="ARBA00022801"/>
    </source>
</evidence>
<evidence type="ECO:0000259" key="4">
    <source>
        <dbReference type="Pfam" id="PF02016"/>
    </source>
</evidence>
<dbReference type="InterPro" id="IPR040449">
    <property type="entry name" value="Peptidase_S66_N"/>
</dbReference>
<comment type="caution">
    <text evidence="6">The sequence shown here is derived from an EMBL/GenBank/DDBJ whole genome shotgun (WGS) entry which is preliminary data.</text>
</comment>
<dbReference type="InterPro" id="IPR027461">
    <property type="entry name" value="Carboxypeptidase_A_C_sf"/>
</dbReference>
<feature type="active site" description="Nucleophile" evidence="3">
    <location>
        <position position="119"/>
    </location>
</feature>
<dbReference type="Gene3D" id="3.40.50.10740">
    <property type="entry name" value="Class I glutamine amidotransferase-like"/>
    <property type="match status" value="1"/>
</dbReference>
<evidence type="ECO:0000256" key="3">
    <source>
        <dbReference type="PIRSR" id="PIRSR028757-1"/>
    </source>
</evidence>
<name>A0A833N4M1_9BACT</name>
<organism evidence="6 7">
    <name type="scientific">Fluviispira multicolorata</name>
    <dbReference type="NCBI Taxonomy" id="2654512"/>
    <lineage>
        <taxon>Bacteria</taxon>
        <taxon>Pseudomonadati</taxon>
        <taxon>Bdellovibrionota</taxon>
        <taxon>Oligoflexia</taxon>
        <taxon>Silvanigrellales</taxon>
        <taxon>Silvanigrellaceae</taxon>
        <taxon>Fluviispira</taxon>
    </lineage>
</organism>
<dbReference type="SUPFAM" id="SSF52317">
    <property type="entry name" value="Class I glutamine amidotransferase-like"/>
    <property type="match status" value="1"/>
</dbReference>
<proteinExistence type="inferred from homology"/>
<gene>
    <name evidence="6" type="ORF">GCL57_08255</name>
</gene>
<evidence type="ECO:0000259" key="5">
    <source>
        <dbReference type="Pfam" id="PF17676"/>
    </source>
</evidence>
<keyword evidence="6" id="KW-0121">Carboxypeptidase</keyword>
<comment type="similarity">
    <text evidence="1">Belongs to the peptidase S66 family.</text>
</comment>
<dbReference type="PANTHER" id="PTHR30237">
    <property type="entry name" value="MURAMOYLTETRAPEPTIDE CARBOXYPEPTIDASE"/>
    <property type="match status" value="1"/>
</dbReference>
<dbReference type="PANTHER" id="PTHR30237:SF5">
    <property type="entry name" value="CARBOXYPEPTIDASE VC_A0337-RELATED"/>
    <property type="match status" value="1"/>
</dbReference>
<dbReference type="InterPro" id="IPR040921">
    <property type="entry name" value="Peptidase_S66C"/>
</dbReference>
<dbReference type="InterPro" id="IPR027478">
    <property type="entry name" value="LdcA_N"/>
</dbReference>
<evidence type="ECO:0000313" key="7">
    <source>
        <dbReference type="Proteomes" id="UP000442694"/>
    </source>
</evidence>